<gene>
    <name evidence="1" type="ORF">ASB58_02985</name>
</gene>
<reference evidence="1 2" key="1">
    <citation type="journal article" date="2018" name="Syst. Appl. Microbiol.">
        <title>Pseudomonas gallaeciensis sp. nov., isolated from crude-oil-contaminated intertidal sand samples after the Prestige oil spill.</title>
        <authorList>
            <person name="Mulet M."/>
            <person name="Sanchez D."/>
            <person name="Rodriguez A.C."/>
            <person name="Nogales B."/>
            <person name="Bosch R."/>
            <person name="Busquets A."/>
            <person name="Gomila M."/>
            <person name="Lalucat J."/>
            <person name="Garcia-Valdes E."/>
        </authorList>
    </citation>
    <scope>NUCLEOTIDE SEQUENCE [LARGE SCALE GENOMIC DNA]</scope>
    <source>
        <strain evidence="1 2">V113</strain>
    </source>
</reference>
<sequence>MPMSTIDDTLSNAHAILAGAQAKIDQLRNINPFFIDLSLRENPVGARVGQTLQDKLAILPKVREFGFDSILLGTLDYSMPDELEVDDDFMMYLRDHQIDMTGCYAFTDIGLVNDAGEFTPSPSMLKLRDYGVPNTLHEIYLSQDGMSGQYDFATLRRSLPASIAWLQQNIRGDHGGAPKILINVVDGCDAFADNPSETIEILQLLAQQPIFGLSMEDDRGTYLPFQVGAFVAVARSCLPSPLKLLVHMHAGGGFENASVLEALLNGADGAWGGLPKRAAIIGHASLGELIANLVRVGNPHMAQNYQLDQLLPLATGLQVLDEEEAVPDDLPILGHNAYRLPLSFFRQRPDRFMDLIPEAIGGTYRYRICPVVSDAAVIAGRLAEVTGEPASNFGQPVLEQMIRLMRRELRAGERIVYDQPEQLMALYQRAVHSLTDTQSPQ</sequence>
<evidence type="ECO:0000313" key="1">
    <source>
        <dbReference type="EMBL" id="RGP56354.1"/>
    </source>
</evidence>
<dbReference type="EMBL" id="LMAZ01000001">
    <property type="protein sequence ID" value="RGP56354.1"/>
    <property type="molecule type" value="Genomic_DNA"/>
</dbReference>
<dbReference type="InterPro" id="IPR013785">
    <property type="entry name" value="Aldolase_TIM"/>
</dbReference>
<dbReference type="AlphaFoldDB" id="A0A395R8A6"/>
<comment type="caution">
    <text evidence="1">The sequence shown here is derived from an EMBL/GenBank/DDBJ whole genome shotgun (WGS) entry which is preliminary data.</text>
</comment>
<name>A0A395R8A6_9PSED</name>
<dbReference type="Gene3D" id="3.20.20.70">
    <property type="entry name" value="Aldolase class I"/>
    <property type="match status" value="1"/>
</dbReference>
<dbReference type="Proteomes" id="UP000265411">
    <property type="component" value="Unassembled WGS sequence"/>
</dbReference>
<keyword evidence="2" id="KW-1185">Reference proteome</keyword>
<organism evidence="1 2">
    <name type="scientific">Pseudomonas abyssi</name>
    <dbReference type="NCBI Taxonomy" id="170540"/>
    <lineage>
        <taxon>Bacteria</taxon>
        <taxon>Pseudomonadati</taxon>
        <taxon>Pseudomonadota</taxon>
        <taxon>Gammaproteobacteria</taxon>
        <taxon>Pseudomonadales</taxon>
        <taxon>Pseudomonadaceae</taxon>
        <taxon>Pseudomonas</taxon>
    </lineage>
</organism>
<proteinExistence type="predicted"/>
<protein>
    <submittedName>
        <fullName evidence="1">Homocitrate synthase</fullName>
    </submittedName>
</protein>
<evidence type="ECO:0000313" key="2">
    <source>
        <dbReference type="Proteomes" id="UP000265411"/>
    </source>
</evidence>
<dbReference type="SUPFAM" id="SSF51569">
    <property type="entry name" value="Aldolase"/>
    <property type="match status" value="1"/>
</dbReference>
<dbReference type="OrthoDB" id="8744124at2"/>
<accession>A0A395R8A6</accession>